<reference evidence="1 2" key="1">
    <citation type="submission" date="2016-01" db="EMBL/GenBank/DDBJ databases">
        <title>The genomic content and context of auxiliary metabolic genes in marine cyanophages.</title>
        <authorList>
            <person name="Marston M.F."/>
            <person name="Martiny J.B.H."/>
            <person name="Crummett L.T."/>
        </authorList>
    </citation>
    <scope>NUCLEOTIDE SEQUENCE [LARGE SCALE GENOMIC DNA]</scope>
    <source>
        <strain evidence="1">RW_108_0702</strain>
    </source>
</reference>
<name>A0A127KM60_9CAUD</name>
<protein>
    <submittedName>
        <fullName evidence="1">Uncharacterized protein</fullName>
    </submittedName>
</protein>
<evidence type="ECO:0000313" key="1">
    <source>
        <dbReference type="EMBL" id="AMO43085.1"/>
    </source>
</evidence>
<sequence length="72" mass="8356">MSNAYSFYRVELDRADGTTAVEYRKRRKATTAKGMERQHNNVVNSVIEELSYYKVEGWKRLTVSRVPAEEVA</sequence>
<dbReference type="GeneID" id="29122578"/>
<dbReference type="Proteomes" id="UP000203157">
    <property type="component" value="Segment"/>
</dbReference>
<organism evidence="1 2">
    <name type="scientific">Cyanophage S-RIM32</name>
    <dbReference type="NCBI Taxonomy" id="1278479"/>
    <lineage>
        <taxon>Viruses</taxon>
        <taxon>Duplodnaviria</taxon>
        <taxon>Heunggongvirae</taxon>
        <taxon>Uroviricota</taxon>
        <taxon>Caudoviricetes</taxon>
        <taxon>Pantevenvirales</taxon>
        <taxon>Kyanoviridae</taxon>
        <taxon>Bristolvirus</taxon>
        <taxon>Bristolvirus rhodeisland</taxon>
    </lineage>
</organism>
<keyword evidence="2" id="KW-1185">Reference proteome</keyword>
<dbReference type="KEGG" id="vg:29122578"/>
<evidence type="ECO:0000313" key="2">
    <source>
        <dbReference type="Proteomes" id="UP000203157"/>
    </source>
</evidence>
<dbReference type="EMBL" id="KU594606">
    <property type="protein sequence ID" value="AMO43085.1"/>
    <property type="molecule type" value="Genomic_DNA"/>
</dbReference>
<gene>
    <name evidence="1" type="ORF">R1080702_076</name>
</gene>
<proteinExistence type="predicted"/>
<accession>A0A127KM60</accession>
<dbReference type="OrthoDB" id="20210at10239"/>
<dbReference type="RefSeq" id="YP_009301578.1">
    <property type="nucleotide sequence ID" value="NC_031235.1"/>
</dbReference>